<feature type="domain" description="Porphobilinogen deaminase C-terminal" evidence="9">
    <location>
        <begin position="273"/>
        <end position="369"/>
    </location>
</feature>
<dbReference type="OrthoDB" id="564646at2759"/>
<dbReference type="AlphaFoldDB" id="A0A7M7J4I4"/>
<keyword evidence="11" id="KW-1185">Reference proteome</keyword>
<evidence type="ECO:0000256" key="4">
    <source>
        <dbReference type="ARBA" id="ARBA00012655"/>
    </source>
</evidence>
<dbReference type="GO" id="GO:0005737">
    <property type="term" value="C:cytoplasm"/>
    <property type="evidence" value="ECO:0007669"/>
    <property type="project" value="TreeGrafter"/>
</dbReference>
<dbReference type="Gene3D" id="3.30.160.40">
    <property type="entry name" value="Porphobilinogen deaminase, C-terminal domain"/>
    <property type="match status" value="1"/>
</dbReference>
<dbReference type="GO" id="GO:0004418">
    <property type="term" value="F:hydroxymethylbilane synthase activity"/>
    <property type="evidence" value="ECO:0007669"/>
    <property type="project" value="UniProtKB-EC"/>
</dbReference>
<dbReference type="PROSITE" id="PS00533">
    <property type="entry name" value="PORPHOBILINOGEN_DEAM"/>
    <property type="match status" value="1"/>
</dbReference>
<dbReference type="Pfam" id="PF01379">
    <property type="entry name" value="Porphobil_deam"/>
    <property type="match status" value="1"/>
</dbReference>
<dbReference type="InterPro" id="IPR022418">
    <property type="entry name" value="Porphobilinogen_deaminase_C"/>
</dbReference>
<dbReference type="PRINTS" id="PR00151">
    <property type="entry name" value="PORPHBDMNASE"/>
</dbReference>
<comment type="similarity">
    <text evidence="3">Belongs to the HMBS family.</text>
</comment>
<evidence type="ECO:0000256" key="3">
    <source>
        <dbReference type="ARBA" id="ARBA00005638"/>
    </source>
</evidence>
<dbReference type="InterPro" id="IPR036803">
    <property type="entry name" value="Porphobilinogen_deaminase_C_sf"/>
</dbReference>
<dbReference type="NCBIfam" id="TIGR00212">
    <property type="entry name" value="hemC"/>
    <property type="match status" value="1"/>
</dbReference>
<organism evidence="10 11">
    <name type="scientific">Varroa destructor</name>
    <name type="common">Honeybee mite</name>
    <dbReference type="NCBI Taxonomy" id="109461"/>
    <lineage>
        <taxon>Eukaryota</taxon>
        <taxon>Metazoa</taxon>
        <taxon>Ecdysozoa</taxon>
        <taxon>Arthropoda</taxon>
        <taxon>Chelicerata</taxon>
        <taxon>Arachnida</taxon>
        <taxon>Acari</taxon>
        <taxon>Parasitiformes</taxon>
        <taxon>Mesostigmata</taxon>
        <taxon>Gamasina</taxon>
        <taxon>Dermanyssoidea</taxon>
        <taxon>Varroidae</taxon>
        <taxon>Varroa</taxon>
    </lineage>
</organism>
<dbReference type="RefSeq" id="XP_022645998.1">
    <property type="nucleotide sequence ID" value="XM_022790263.1"/>
</dbReference>
<dbReference type="EnsemblMetazoa" id="XM_022790264">
    <property type="protein sequence ID" value="XP_022645999"/>
    <property type="gene ID" value="LOC111243923"/>
</dbReference>
<dbReference type="PANTHER" id="PTHR11557">
    <property type="entry name" value="PORPHOBILINOGEN DEAMINASE"/>
    <property type="match status" value="1"/>
</dbReference>
<reference evidence="10" key="1">
    <citation type="submission" date="2021-01" db="UniProtKB">
        <authorList>
            <consortium name="EnsemblMetazoa"/>
        </authorList>
    </citation>
    <scope>IDENTIFICATION</scope>
</reference>
<evidence type="ECO:0000256" key="5">
    <source>
        <dbReference type="ARBA" id="ARBA00022679"/>
    </source>
</evidence>
<proteinExistence type="inferred from homology"/>
<keyword evidence="6" id="KW-0627">Porphyrin biosynthesis</keyword>
<dbReference type="EnsemblMetazoa" id="XM_022790263">
    <property type="protein sequence ID" value="XP_022645998"/>
    <property type="gene ID" value="LOC111243923"/>
</dbReference>
<dbReference type="EC" id="2.5.1.61" evidence="4"/>
<dbReference type="InterPro" id="IPR022417">
    <property type="entry name" value="Porphobilin_deaminase_N"/>
</dbReference>
<dbReference type="UniPathway" id="UPA00251">
    <property type="reaction ID" value="UER00319"/>
</dbReference>
<dbReference type="Proteomes" id="UP000594260">
    <property type="component" value="Unplaced"/>
</dbReference>
<dbReference type="SUPFAM" id="SSF53850">
    <property type="entry name" value="Periplasmic binding protein-like II"/>
    <property type="match status" value="1"/>
</dbReference>
<comment type="cofactor">
    <cofactor evidence="1">
        <name>dipyrromethane</name>
        <dbReference type="ChEBI" id="CHEBI:60342"/>
    </cofactor>
</comment>
<keyword evidence="5" id="KW-0808">Transferase</keyword>
<evidence type="ECO:0000313" key="11">
    <source>
        <dbReference type="Proteomes" id="UP000594260"/>
    </source>
</evidence>
<dbReference type="InterPro" id="IPR022419">
    <property type="entry name" value="Porphobilin_deaminase_cofac_BS"/>
</dbReference>
<dbReference type="Gene3D" id="3.40.190.10">
    <property type="entry name" value="Periplasmic binding protein-like II"/>
    <property type="match status" value="2"/>
</dbReference>
<dbReference type="KEGG" id="vde:111243923"/>
<evidence type="ECO:0000256" key="6">
    <source>
        <dbReference type="ARBA" id="ARBA00023244"/>
    </source>
</evidence>
<dbReference type="GO" id="GO:0006782">
    <property type="term" value="P:protoporphyrinogen IX biosynthetic process"/>
    <property type="evidence" value="ECO:0007669"/>
    <property type="project" value="UniProtKB-UniPathway"/>
</dbReference>
<name>A0A7M7J4I4_VARDE</name>
<evidence type="ECO:0000259" key="8">
    <source>
        <dbReference type="Pfam" id="PF01379"/>
    </source>
</evidence>
<dbReference type="GeneID" id="111243923"/>
<evidence type="ECO:0000256" key="1">
    <source>
        <dbReference type="ARBA" id="ARBA00001916"/>
    </source>
</evidence>
<accession>A0A7M7J4I4</accession>
<sequence length="389" mass="42835">MSEFVFHTIPPVSPARCSRCLFEASRAASTTIVWKRCVMNPRNKKKAVQYQDTLSRDFYVPSNKTTHEFAHFDLYLVRVNEISKLHEGPIKVQAKCHVPKGDKSLFTTELEEALIEGTVDLAVHSLKDVPTKLPENLCIGAILEREDPSDAVVFPIGSSLTSLAKLKAGAKIGTSSLRRIAQLRRKYKHLDFVSVRGNLNTRLDKLDNKKQYDALVLAVSGLRRLNMADRISCILPSELCLYAVGQGALAVEIRRNDDVTQSVVQALNNRMTALRCLAERNFMMTLEGGCSVPLGVSSALSESRILSLKGGVFAFAGEESIVEESKVTLTICSQIRQQEMHVGILCPGLCASEVNEAVALGANLAQKLLQKGAKELLEKAREDARQSIL</sequence>
<dbReference type="InterPro" id="IPR000860">
    <property type="entry name" value="HemC"/>
</dbReference>
<evidence type="ECO:0000259" key="9">
    <source>
        <dbReference type="Pfam" id="PF03900"/>
    </source>
</evidence>
<evidence type="ECO:0000256" key="2">
    <source>
        <dbReference type="ARBA" id="ARBA00004735"/>
    </source>
</evidence>
<comment type="pathway">
    <text evidence="2">Porphyrin-containing compound metabolism; protoporphyrin-IX biosynthesis; coproporphyrinogen-III from 5-aminolevulinate: step 2/4.</text>
</comment>
<feature type="domain" description="Porphobilinogen deaminase N-terminal" evidence="8">
    <location>
        <begin position="101"/>
        <end position="260"/>
    </location>
</feature>
<dbReference type="Pfam" id="PF03900">
    <property type="entry name" value="Porphobil_deamC"/>
    <property type="match status" value="1"/>
</dbReference>
<dbReference type="PANTHER" id="PTHR11557:SF0">
    <property type="entry name" value="PORPHOBILINOGEN DEAMINASE"/>
    <property type="match status" value="1"/>
</dbReference>
<protein>
    <recommendedName>
        <fullName evidence="4">hydroxymethylbilane synthase</fullName>
        <ecNumber evidence="4">2.5.1.61</ecNumber>
    </recommendedName>
    <alternativeName>
        <fullName evidence="7">Hydroxymethylbilane synthase</fullName>
    </alternativeName>
</protein>
<dbReference type="SUPFAM" id="SSF54782">
    <property type="entry name" value="Porphobilinogen deaminase (hydroxymethylbilane synthase), C-terminal domain"/>
    <property type="match status" value="1"/>
</dbReference>
<evidence type="ECO:0000256" key="7">
    <source>
        <dbReference type="ARBA" id="ARBA00033064"/>
    </source>
</evidence>
<evidence type="ECO:0000313" key="10">
    <source>
        <dbReference type="EnsemblMetazoa" id="XP_022645999"/>
    </source>
</evidence>
<dbReference type="RefSeq" id="XP_022645999.1">
    <property type="nucleotide sequence ID" value="XM_022790264.1"/>
</dbReference>
<dbReference type="FunFam" id="3.40.190.10:FF:000005">
    <property type="entry name" value="Porphobilinogen deaminase"/>
    <property type="match status" value="1"/>
</dbReference>
<dbReference type="InParanoid" id="A0A7M7J4I4"/>